<evidence type="ECO:0000259" key="2">
    <source>
        <dbReference type="Pfam" id="PF12770"/>
    </source>
</evidence>
<protein>
    <submittedName>
        <fullName evidence="3">CHAT domain-containing protein</fullName>
    </submittedName>
</protein>
<keyword evidence="1" id="KW-0472">Membrane</keyword>
<keyword evidence="1" id="KW-1133">Transmembrane helix</keyword>
<feature type="domain" description="CHAT" evidence="2">
    <location>
        <begin position="36"/>
        <end position="220"/>
    </location>
</feature>
<proteinExistence type="predicted"/>
<dbReference type="Pfam" id="PF12770">
    <property type="entry name" value="CHAT"/>
    <property type="match status" value="1"/>
</dbReference>
<dbReference type="PANTHER" id="PTHR10098:SF108">
    <property type="entry name" value="TETRATRICOPEPTIDE REPEAT PROTEIN 28"/>
    <property type="match status" value="1"/>
</dbReference>
<accession>A0ABW9RS32</accession>
<name>A0ABW9RS32_9BACT</name>
<organism evidence="3 4">
    <name type="scientific">Fulvivirga kasyanovii</name>
    <dbReference type="NCBI Taxonomy" id="396812"/>
    <lineage>
        <taxon>Bacteria</taxon>
        <taxon>Pseudomonadati</taxon>
        <taxon>Bacteroidota</taxon>
        <taxon>Cytophagia</taxon>
        <taxon>Cytophagales</taxon>
        <taxon>Fulvivirgaceae</taxon>
        <taxon>Fulvivirga</taxon>
    </lineage>
</organism>
<keyword evidence="4" id="KW-1185">Reference proteome</keyword>
<dbReference type="InterPro" id="IPR024983">
    <property type="entry name" value="CHAT_dom"/>
</dbReference>
<evidence type="ECO:0000313" key="4">
    <source>
        <dbReference type="Proteomes" id="UP000798808"/>
    </source>
</evidence>
<dbReference type="EMBL" id="SMLW01000585">
    <property type="protein sequence ID" value="MTI26516.1"/>
    <property type="molecule type" value="Genomic_DNA"/>
</dbReference>
<dbReference type="PANTHER" id="PTHR10098">
    <property type="entry name" value="RAPSYN-RELATED"/>
    <property type="match status" value="1"/>
</dbReference>
<keyword evidence="1" id="KW-0812">Transmembrane</keyword>
<sequence length="257" mass="28835">MHTITRSSSKCLAFSYSSDSTTMSSLDFLVLRDFKHDLPGTREEIKSISKIFPGKYYFGSLASEANFKRESQHYSILHLALHGEVSDTDPLYSKLKFSPADNDSTEDGYLNIYEIYNMNLNSELAVLSACNTGYGKLEKGEGLMSLGRAFQYAGVNSLLLSNWGVPDEVAPTLMYDFYRYLKQGMKKSEALRNAKLNYLKSAGIHKSAPFYWGSFVVIGDTSPIEIEGGAFNYWIYFALIISVFASILALSVQYSKY</sequence>
<feature type="transmembrane region" description="Helical" evidence="1">
    <location>
        <begin position="233"/>
        <end position="252"/>
    </location>
</feature>
<reference evidence="3 4" key="1">
    <citation type="submission" date="2019-02" db="EMBL/GenBank/DDBJ databases">
        <authorList>
            <person name="Goldberg S.R."/>
            <person name="Haltli B.A."/>
            <person name="Correa H."/>
            <person name="Russell K.G."/>
        </authorList>
    </citation>
    <scope>NUCLEOTIDE SEQUENCE [LARGE SCALE GENOMIC DNA]</scope>
    <source>
        <strain evidence="3 4">JCM 16186</strain>
    </source>
</reference>
<gene>
    <name evidence="3" type="ORF">E1163_16275</name>
</gene>
<comment type="caution">
    <text evidence="3">The sequence shown here is derived from an EMBL/GenBank/DDBJ whole genome shotgun (WGS) entry which is preliminary data.</text>
</comment>
<evidence type="ECO:0000313" key="3">
    <source>
        <dbReference type="EMBL" id="MTI26516.1"/>
    </source>
</evidence>
<dbReference type="Proteomes" id="UP000798808">
    <property type="component" value="Unassembled WGS sequence"/>
</dbReference>
<evidence type="ECO:0000256" key="1">
    <source>
        <dbReference type="SAM" id="Phobius"/>
    </source>
</evidence>